<organism evidence="1 2">
    <name type="scientific">Cervus elaphus hippelaphus</name>
    <name type="common">European red deer</name>
    <dbReference type="NCBI Taxonomy" id="46360"/>
    <lineage>
        <taxon>Eukaryota</taxon>
        <taxon>Metazoa</taxon>
        <taxon>Chordata</taxon>
        <taxon>Craniata</taxon>
        <taxon>Vertebrata</taxon>
        <taxon>Euteleostomi</taxon>
        <taxon>Mammalia</taxon>
        <taxon>Eutheria</taxon>
        <taxon>Laurasiatheria</taxon>
        <taxon>Artiodactyla</taxon>
        <taxon>Ruminantia</taxon>
        <taxon>Pecora</taxon>
        <taxon>Cervidae</taxon>
        <taxon>Cervinae</taxon>
        <taxon>Cervus</taxon>
    </lineage>
</organism>
<name>A0A212DD00_CEREH</name>
<proteinExistence type="predicted"/>
<keyword evidence="2" id="KW-1185">Reference proteome</keyword>
<dbReference type="EMBL" id="MKHE01000004">
    <property type="protein sequence ID" value="OWK16127.1"/>
    <property type="molecule type" value="Genomic_DNA"/>
</dbReference>
<protein>
    <submittedName>
        <fullName evidence="1">Uncharacterized protein</fullName>
    </submittedName>
</protein>
<dbReference type="OrthoDB" id="10384337at2759"/>
<sequence>MMTLSTTTASLSAVTMPGALSMRYSKVDGGIAPRKIPQAAPSLSCTEINTFMNAPRKAMF</sequence>
<gene>
    <name evidence="1" type="ORF">Celaphus_00004669</name>
</gene>
<dbReference type="Proteomes" id="UP000242450">
    <property type="component" value="Chromosome 4"/>
</dbReference>
<reference evidence="1 2" key="1">
    <citation type="journal article" date="2018" name="Mol. Genet. Genomics">
        <title>The red deer Cervus elaphus genome CerEla1.0: sequencing, annotating, genes, and chromosomes.</title>
        <authorList>
            <person name="Bana N.A."/>
            <person name="Nyiri A."/>
            <person name="Nagy J."/>
            <person name="Frank K."/>
            <person name="Nagy T."/>
            <person name="Steger V."/>
            <person name="Schiller M."/>
            <person name="Lakatos P."/>
            <person name="Sugar L."/>
            <person name="Horn P."/>
            <person name="Barta E."/>
            <person name="Orosz L."/>
        </authorList>
    </citation>
    <scope>NUCLEOTIDE SEQUENCE [LARGE SCALE GENOMIC DNA]</scope>
    <source>
        <strain evidence="1">Hungarian</strain>
    </source>
</reference>
<comment type="caution">
    <text evidence="1">The sequence shown here is derived from an EMBL/GenBank/DDBJ whole genome shotgun (WGS) entry which is preliminary data.</text>
</comment>
<dbReference type="AlphaFoldDB" id="A0A212DD00"/>
<evidence type="ECO:0000313" key="2">
    <source>
        <dbReference type="Proteomes" id="UP000242450"/>
    </source>
</evidence>
<evidence type="ECO:0000313" key="1">
    <source>
        <dbReference type="EMBL" id="OWK16127.1"/>
    </source>
</evidence>
<accession>A0A212DD00</accession>